<dbReference type="AlphaFoldDB" id="A0ABD3PZW7"/>
<accession>A0ABD3PZW7</accession>
<feature type="compositionally biased region" description="Polar residues" evidence="2">
    <location>
        <begin position="96"/>
        <end position="108"/>
    </location>
</feature>
<feature type="compositionally biased region" description="Polar residues" evidence="2">
    <location>
        <begin position="119"/>
        <end position="135"/>
    </location>
</feature>
<feature type="coiled-coil region" evidence="1">
    <location>
        <begin position="161"/>
        <end position="218"/>
    </location>
</feature>
<organism evidence="3 4">
    <name type="scientific">Cyclotella atomus</name>
    <dbReference type="NCBI Taxonomy" id="382360"/>
    <lineage>
        <taxon>Eukaryota</taxon>
        <taxon>Sar</taxon>
        <taxon>Stramenopiles</taxon>
        <taxon>Ochrophyta</taxon>
        <taxon>Bacillariophyta</taxon>
        <taxon>Coscinodiscophyceae</taxon>
        <taxon>Thalassiosirophycidae</taxon>
        <taxon>Stephanodiscales</taxon>
        <taxon>Stephanodiscaceae</taxon>
        <taxon>Cyclotella</taxon>
    </lineage>
</organism>
<evidence type="ECO:0000313" key="3">
    <source>
        <dbReference type="EMBL" id="KAL3793603.1"/>
    </source>
</evidence>
<keyword evidence="1" id="KW-0175">Coiled coil</keyword>
<feature type="coiled-coil region" evidence="1">
    <location>
        <begin position="633"/>
        <end position="660"/>
    </location>
</feature>
<dbReference type="Proteomes" id="UP001530400">
    <property type="component" value="Unassembled WGS sequence"/>
</dbReference>
<gene>
    <name evidence="3" type="ORF">ACHAWO_001652</name>
</gene>
<dbReference type="EMBL" id="JALLPJ020000388">
    <property type="protein sequence ID" value="KAL3793603.1"/>
    <property type="molecule type" value="Genomic_DNA"/>
</dbReference>
<sequence length="796" mass="93846">MSNDYLQDDMDVSIDSIKAGAAVFGNLVFGSEYPEHSLCYSPSPVPNRRKQPSDFEENHHGVALFDTSPPTQNQKENEPVESVSKAATVKRGTKPSRGSSDSKNSFNRPASKKGLKPSSLANTSLPIDLPQPTSINPTINSVRIAKEESIREKLIEVATIKEQRRLEIEEHKALNAEAERTRREVLTLRKQLNERFARAKIERQNRAKADQLAKVENEIQFKSRVHVEHKQTLKEIEDARRRMSTDAKARMRQNNKEGVERMRLAAIAEDAALYEERYESSVATRNTKAMNAQKRRESFAFRNGDARRIRELHAKMEEKRRENEHESFELKWGGERDADEYKMQIARERRESLAGRNDEGRRIRGVEFQMKTEEFERQHESFELKWGGERDAEAYRQQLAKERRESLAFRNAEGHRIRNEEQALKTDEWTREHESYELKWAGERDAYSYQQQMAKERRESLAGRNAHGHRIRQLEFMMKADESELERESYQLKAAGERDADEYKQQMAKERRESLAFRNAEGRRIRDLETMMKGDEWEREHESYELKWAGERDADAYKKQMAKERRESLAFRNAESAKHDAVMKELRQLAQEKDHESYMLKWAGENDAKQYVKEQQELRRQSLEFRNAEGRRHREIEENMRASRQRENELNEEIAAACQQDVKKYIAECVAKERSSLELKGKEHFANRVRAENERQEKLDQKHESFLLETEAWQDVNDYVEECKRRRRLSLAFRAKEKRQHFEYAKQQAKLKVQRQHQDTHFRSEDAKYVEIARLREKARIAIESFNRSPNCSFGG</sequence>
<evidence type="ECO:0008006" key="5">
    <source>
        <dbReference type="Google" id="ProtNLM"/>
    </source>
</evidence>
<keyword evidence="4" id="KW-1185">Reference proteome</keyword>
<feature type="region of interest" description="Disordered" evidence="2">
    <location>
        <begin position="493"/>
        <end position="513"/>
    </location>
</feature>
<comment type="caution">
    <text evidence="3">The sequence shown here is derived from an EMBL/GenBank/DDBJ whole genome shotgun (WGS) entry which is preliminary data.</text>
</comment>
<reference evidence="3 4" key="1">
    <citation type="submission" date="2024-10" db="EMBL/GenBank/DDBJ databases">
        <title>Updated reference genomes for cyclostephanoid diatoms.</title>
        <authorList>
            <person name="Roberts W.R."/>
            <person name="Alverson A.J."/>
        </authorList>
    </citation>
    <scope>NUCLEOTIDE SEQUENCE [LARGE SCALE GENOMIC DNA]</scope>
    <source>
        <strain evidence="3 4">AJA010-31</strain>
    </source>
</reference>
<feature type="region of interest" description="Disordered" evidence="2">
    <location>
        <begin position="38"/>
        <end position="135"/>
    </location>
</feature>
<evidence type="ECO:0000256" key="1">
    <source>
        <dbReference type="SAM" id="Coils"/>
    </source>
</evidence>
<proteinExistence type="predicted"/>
<name>A0ABD3PZW7_9STRA</name>
<feature type="compositionally biased region" description="Basic and acidic residues" evidence="2">
    <location>
        <begin position="51"/>
        <end position="60"/>
    </location>
</feature>
<evidence type="ECO:0000313" key="4">
    <source>
        <dbReference type="Proteomes" id="UP001530400"/>
    </source>
</evidence>
<protein>
    <recommendedName>
        <fullName evidence="5">Trichohyalin-plectin-homology domain-containing protein</fullName>
    </recommendedName>
</protein>
<evidence type="ECO:0000256" key="2">
    <source>
        <dbReference type="SAM" id="MobiDB-lite"/>
    </source>
</evidence>